<feature type="region of interest" description="Disordered" evidence="1">
    <location>
        <begin position="1697"/>
        <end position="1724"/>
    </location>
</feature>
<dbReference type="Proteomes" id="UP000674318">
    <property type="component" value="Chromosome 21"/>
</dbReference>
<keyword evidence="3" id="KW-1185">Reference proteome</keyword>
<dbReference type="OrthoDB" id="267895at2759"/>
<feature type="region of interest" description="Disordered" evidence="1">
    <location>
        <begin position="1343"/>
        <end position="1371"/>
    </location>
</feature>
<dbReference type="KEGG" id="phet:94291115"/>
<feature type="compositionally biased region" description="Gly residues" evidence="1">
    <location>
        <begin position="1489"/>
        <end position="1506"/>
    </location>
</feature>
<sequence length="2332" mass="244254">MGAGEKTEDVDVDVFSAAAAPHTSSQVGHIFSPSTLTSKGDVLPGLPALSCPPPITASLLPHLVPVGREACHSDSPRNPQMAVNTDTLQQAEEDLDGGMESVANRCRRSKDKPASMFEAQSTCVSGSSDGGSGGVGGDFWSQPLGAIYRRQFSSRSGSPAKLSPPPSRPEGGEEGHTVRGDKVKWASEVDFCPRKDSAMRALEGCASAAPRVHGLPPSVPSVTVSAAQDTQHTSSTARSSSLAGAAATTMAIGLTTPLPPASSRTAHRLSASQIPLAEERPAGSSAVASAVVDAHRSTSGLKRSHVVKGGLEPRVDGKECGEAPQVDVQWPEGPKCSLDVLPHAQVGRQVAGGCSSMTSTGPSSPAVLPPPPLLPSVYPSDFVWSRTRTTVSNADSTNGHLDYGYENAITDDFAAAATPRLLTYPYFHPHQFQLEAPSVLGGGVISPATVTDTTARVSPQWPFVSALPEVAAAESGDSAITALFASLGAAADVRVKGQRSASQSAIIAVWNRMDVRSGAAAEGEIGEGPSYRHQLAAVGDEEADHRDYSHRSRADLADALPVRHRGVGARRRKPPILFPPSPESVKLCDAAPKGISVPSSFRMQVDAPVKARSASLPASIHTAAGITASRTAMSAQEPQQKPVGRVEGEELLRLTGGVSMSPREFPFVFDAFTMTPPRSATRWSCPKRSRGSDASTSVGYPLPKRIPVPVSVHDTGSRGSVVVNTQPPLRPVMAYDDDDVSSGTATTVDAGEDDRISEGGGGAADRYIMRRGSQPLCHHQLRRRSSPNSHSLKSYTSGFTTRHTTVVATSTVTKLVLSPHTHSLRGRPRLGLIKSSSFAPNMSSEAPFEIREFAHSSPASPRSRVTAHSPLERVAATLSVEEDNIDGVDPRPARDAGVAHRPLSQNDNEPLWRLAGHDVSPFNRRFLSSPLITSRSDSLVSDATEMSTQGNSGGKGRASLQCNGCQPLRRHGQPTPAQSTSSFSPTARLMPQRQGRFILTPHSTSLLSVGASRDELGCVVGGFPSTPRSERGLNSLGILPLAQQPGMQPHRRPQPPLSTSLLRVAQSPLRHISDVWGNVRWQEVSLHASSGQASQNLDLARNSRDDDDDDDGNISLRHDTLEDEEVDAVADEGNAEGGRNDDAQWRAVRLLLGSAGERTGDDSDDVFLCDERNEASMWGIEIPEKCQGGGDEDVNDGVCEEGVGSNLGGNTAGRSINCDDCSVNGRCLGLPKPSPRRPSATSFLAGTLPTMDPQPLPQRSCHAANVSHDLSPYRATEEGISHSSARTRTVAETLPRFPQPRYEPPMPSNKNSFTAFVPLSAISPSQLLSTVAIVLQCAHDANLPGASPGVRDSEAAAAGGDGEAEPCAGSQGNTSVTADTLVLNGCDPKDDHLVDVANVTEGSTLLISPLYSPVSTSLTKRISRSNTRAPVAPQAATVRQTLQSPVQQATHTRSETLDTLYGSTPCTSRKATKGLPGSSHFAAAVAVSSGGGGDGSRGDAGGGGGSADLPMQVARSAVVSPQTSRSPGSASVACASFSESERHMLSEKQRPPLELFLHTPPWFHNTAAAPRASRMTVDIFGLESAQFSASQPLPGQWSRPQPWWNQRRSTAVPEASDTSDTRDHLPCSPRTTKSALPVRLGGRVASLSSPSGAAAMAAGPPAGHRMPLCGSAVATTIEAGASGGRLRLMSQYPITTTNDHRSGLARGGSGSSCSSSAKSDRGEDASLSGVAGAAVHHEPNGGVFINRMCSYDVQVRGDSECIHEKVVSGVAGIEARVALVAGRTSHDRDGDDGSQPEKSVHTPASSLWVSLSPAVPRCATTASAAEVVGANNPSETERTLSSPTQTIFTVPAVPPTAPRVEEPEGQLARDALPHALSAPSVAGEPCCNESVAPCDTEALEDGGERRKRPCVGIAIPPPRDTDTSGGNLNDTIRTALAKKPVSAALYIEEMEVYARICIEETAAGVREAWVAMWDSLNLQRQQLLLPKQCLSTTAPLPPFFPLCRRGPVKILPLGSNSSVVGGAQGGSSAGTGPGAGATLMDDCVTGLMRVNPSGSTAEAASAVLRDDTPNAGNATGVIVLPLAPPFDAVVGDSTRVTGGVEVGGSGDLRDGQCVAHGDAGVEAMHKGFPPLFVERLTGSRSETAPLIALHSSVRSRGAGAALEVDHLVTSHGQPTLLRATHSPYQPDQPVTFCAANSPVSPTHAPSRTPLHQHREIVGNTRTASRGQTPSTSDSGLGVSLFPPFEGPTPHTRAPSRLQRQPRDSRVGRTVCRWCGKPHTSAVVCPVALRPHTELRKERRMEKAAKRAAQGLLCEGRISEAVAILRGAGVCPQ</sequence>
<feature type="region of interest" description="Disordered" evidence="1">
    <location>
        <begin position="679"/>
        <end position="700"/>
    </location>
</feature>
<protein>
    <submittedName>
        <fullName evidence="2">Uncharacterized protein</fullName>
    </submittedName>
</protein>
<accession>A0A836LI71</accession>
<comment type="caution">
    <text evidence="2">The sequence shown here is derived from an EMBL/GenBank/DDBJ whole genome shotgun (WGS) entry which is preliminary data.</text>
</comment>
<evidence type="ECO:0000313" key="3">
    <source>
        <dbReference type="Proteomes" id="UP000674318"/>
    </source>
</evidence>
<feature type="compositionally biased region" description="Basic and acidic residues" evidence="1">
    <location>
        <begin position="888"/>
        <end position="898"/>
    </location>
</feature>
<feature type="compositionally biased region" description="Polar residues" evidence="1">
    <location>
        <begin position="938"/>
        <end position="950"/>
    </location>
</feature>
<dbReference type="GeneID" id="94291115"/>
<feature type="region of interest" description="Disordered" evidence="1">
    <location>
        <begin position="1441"/>
        <end position="1463"/>
    </location>
</feature>
<feature type="region of interest" description="Disordered" evidence="1">
    <location>
        <begin position="1487"/>
        <end position="1509"/>
    </location>
</feature>
<evidence type="ECO:0000313" key="2">
    <source>
        <dbReference type="EMBL" id="KAG5505733.1"/>
    </source>
</evidence>
<feature type="compositionally biased region" description="Basic and acidic residues" evidence="1">
    <location>
        <begin position="170"/>
        <end position="181"/>
    </location>
</feature>
<feature type="region of interest" description="Disordered" evidence="1">
    <location>
        <begin position="1783"/>
        <end position="1806"/>
    </location>
</feature>
<reference evidence="2 3" key="1">
    <citation type="submission" date="2021-02" db="EMBL/GenBank/DDBJ databases">
        <title>Porcisia hertigi Genome sequencing and assembly.</title>
        <authorList>
            <person name="Almutairi H."/>
            <person name="Gatherer D."/>
        </authorList>
    </citation>
    <scope>NUCLEOTIDE SEQUENCE [LARGE SCALE GENOMIC DNA]</scope>
    <source>
        <strain evidence="2 3">C119</strain>
    </source>
</reference>
<feature type="region of interest" description="Disordered" evidence="1">
    <location>
        <begin position="220"/>
        <end position="242"/>
    </location>
</feature>
<feature type="region of interest" description="Disordered" evidence="1">
    <location>
        <begin position="1590"/>
        <end position="1634"/>
    </location>
</feature>
<feature type="compositionally biased region" description="Polar residues" evidence="1">
    <location>
        <begin position="2219"/>
        <end position="2234"/>
    </location>
</feature>
<feature type="region of interest" description="Disordered" evidence="1">
    <location>
        <begin position="117"/>
        <end position="138"/>
    </location>
</feature>
<feature type="region of interest" description="Disordered" evidence="1">
    <location>
        <begin position="938"/>
        <end position="985"/>
    </location>
</feature>
<name>A0A836LI71_9TRYP</name>
<feature type="region of interest" description="Disordered" evidence="1">
    <location>
        <begin position="2218"/>
        <end position="2237"/>
    </location>
</feature>
<feature type="compositionally biased region" description="Polar residues" evidence="1">
    <location>
        <begin position="1441"/>
        <end position="1451"/>
    </location>
</feature>
<evidence type="ECO:0000256" key="1">
    <source>
        <dbReference type="SAM" id="MobiDB-lite"/>
    </source>
</evidence>
<feature type="region of interest" description="Disordered" evidence="1">
    <location>
        <begin position="729"/>
        <end position="765"/>
    </location>
</feature>
<dbReference type="RefSeq" id="XP_067757401.1">
    <property type="nucleotide sequence ID" value="XM_067901038.1"/>
</dbReference>
<feature type="region of interest" description="Disordered" evidence="1">
    <location>
        <begin position="881"/>
        <end position="909"/>
    </location>
</feature>
<dbReference type="EMBL" id="JAFJZO010000021">
    <property type="protein sequence ID" value="KAG5505733.1"/>
    <property type="molecule type" value="Genomic_DNA"/>
</dbReference>
<gene>
    <name evidence="2" type="ORF">JKF63_05069</name>
</gene>
<feature type="region of interest" description="Disordered" evidence="1">
    <location>
        <begin position="1090"/>
        <end position="1123"/>
    </location>
</feature>
<feature type="compositionally biased region" description="Polar residues" evidence="1">
    <location>
        <begin position="975"/>
        <end position="985"/>
    </location>
</feature>
<feature type="region of interest" description="Disordered" evidence="1">
    <location>
        <begin position="152"/>
        <end position="181"/>
    </location>
</feature>
<proteinExistence type="predicted"/>
<organism evidence="2 3">
    <name type="scientific">Porcisia hertigi</name>
    <dbReference type="NCBI Taxonomy" id="2761500"/>
    <lineage>
        <taxon>Eukaryota</taxon>
        <taxon>Discoba</taxon>
        <taxon>Euglenozoa</taxon>
        <taxon>Kinetoplastea</taxon>
        <taxon>Metakinetoplastina</taxon>
        <taxon>Trypanosomatida</taxon>
        <taxon>Trypanosomatidae</taxon>
        <taxon>Leishmaniinae</taxon>
        <taxon>Porcisia</taxon>
    </lineage>
</organism>
<feature type="compositionally biased region" description="Gly residues" evidence="1">
    <location>
        <begin position="128"/>
        <end position="137"/>
    </location>
</feature>